<reference evidence="3" key="1">
    <citation type="journal article" date="2019" name="Int. J. Syst. Evol. Microbiol.">
        <title>The Global Catalogue of Microorganisms (GCM) 10K type strain sequencing project: providing services to taxonomists for standard genome sequencing and annotation.</title>
        <authorList>
            <consortium name="The Broad Institute Genomics Platform"/>
            <consortium name="The Broad Institute Genome Sequencing Center for Infectious Disease"/>
            <person name="Wu L."/>
            <person name="Ma J."/>
        </authorList>
    </citation>
    <scope>NUCLEOTIDE SEQUENCE [LARGE SCALE GENOMIC DNA]</scope>
    <source>
        <strain evidence="3">CGMCC 1.15928</strain>
    </source>
</reference>
<evidence type="ECO:0000313" key="2">
    <source>
        <dbReference type="EMBL" id="GGB73788.1"/>
    </source>
</evidence>
<dbReference type="Pfam" id="PF06776">
    <property type="entry name" value="IalB"/>
    <property type="match status" value="1"/>
</dbReference>
<evidence type="ECO:0000313" key="3">
    <source>
        <dbReference type="Proteomes" id="UP000628854"/>
    </source>
</evidence>
<comment type="caution">
    <text evidence="2">The sequence shown here is derived from an EMBL/GenBank/DDBJ whole genome shotgun (WGS) entry which is preliminary data.</text>
</comment>
<dbReference type="InterPro" id="IPR010642">
    <property type="entry name" value="Invasion_prot_B"/>
</dbReference>
<dbReference type="RefSeq" id="WP_084391965.1">
    <property type="nucleotide sequence ID" value="NZ_BMKF01000002.1"/>
</dbReference>
<accession>A0ABQ1JRJ3</accession>
<name>A0ABQ1JRJ3_9PROT</name>
<dbReference type="Proteomes" id="UP000628854">
    <property type="component" value="Unassembled WGS sequence"/>
</dbReference>
<proteinExistence type="predicted"/>
<organism evidence="2 3">
    <name type="scientific">Henriciella pelagia</name>
    <dbReference type="NCBI Taxonomy" id="1977912"/>
    <lineage>
        <taxon>Bacteria</taxon>
        <taxon>Pseudomonadati</taxon>
        <taxon>Pseudomonadota</taxon>
        <taxon>Alphaproteobacteria</taxon>
        <taxon>Hyphomonadales</taxon>
        <taxon>Hyphomonadaceae</taxon>
        <taxon>Henriciella</taxon>
    </lineage>
</organism>
<sequence length="166" mass="17789">MITRFSLAILFVSTAALTAAQAAPTAVGRYKDWTVFTETVNGETLCYAATEATDKAPQSADHGDVWFFVSNWKSGKARSQPSLKVGYELRADLPGRASIGRAGWTLYGVGREAFAQDRDDSKIVSALKKGSELRVEAVSARDTKVSYHFSLSGSAAAIDKASSACR</sequence>
<dbReference type="Gene3D" id="2.60.40.1880">
    <property type="entry name" value="Invasion associated locus B (IalB) protein"/>
    <property type="match status" value="1"/>
</dbReference>
<gene>
    <name evidence="2" type="ORF">GCM10011503_23150</name>
</gene>
<evidence type="ECO:0008006" key="4">
    <source>
        <dbReference type="Google" id="ProtNLM"/>
    </source>
</evidence>
<dbReference type="EMBL" id="BMKF01000002">
    <property type="protein sequence ID" value="GGB73788.1"/>
    <property type="molecule type" value="Genomic_DNA"/>
</dbReference>
<evidence type="ECO:0000256" key="1">
    <source>
        <dbReference type="SAM" id="SignalP"/>
    </source>
</evidence>
<feature type="signal peptide" evidence="1">
    <location>
        <begin position="1"/>
        <end position="22"/>
    </location>
</feature>
<protein>
    <recommendedName>
        <fullName evidence="4">Invasion associated locus B family protein</fullName>
    </recommendedName>
</protein>
<keyword evidence="1" id="KW-0732">Signal</keyword>
<dbReference type="InterPro" id="IPR038696">
    <property type="entry name" value="IalB_sf"/>
</dbReference>
<keyword evidence="3" id="KW-1185">Reference proteome</keyword>
<feature type="chain" id="PRO_5045749713" description="Invasion associated locus B family protein" evidence="1">
    <location>
        <begin position="23"/>
        <end position="166"/>
    </location>
</feature>